<dbReference type="AlphaFoldDB" id="A0A8X6JLU3"/>
<comment type="caution">
    <text evidence="1">The sequence shown here is derived from an EMBL/GenBank/DDBJ whole genome shotgun (WGS) entry which is preliminary data.</text>
</comment>
<organism evidence="1 2">
    <name type="scientific">Trichonephila clavata</name>
    <name type="common">Joro spider</name>
    <name type="synonym">Nephila clavata</name>
    <dbReference type="NCBI Taxonomy" id="2740835"/>
    <lineage>
        <taxon>Eukaryota</taxon>
        <taxon>Metazoa</taxon>
        <taxon>Ecdysozoa</taxon>
        <taxon>Arthropoda</taxon>
        <taxon>Chelicerata</taxon>
        <taxon>Arachnida</taxon>
        <taxon>Araneae</taxon>
        <taxon>Araneomorphae</taxon>
        <taxon>Entelegynae</taxon>
        <taxon>Araneoidea</taxon>
        <taxon>Nephilidae</taxon>
        <taxon>Trichonephila</taxon>
    </lineage>
</organism>
<reference evidence="1" key="1">
    <citation type="submission" date="2020-07" db="EMBL/GenBank/DDBJ databases">
        <title>Multicomponent nature underlies the extraordinary mechanical properties of spider dragline silk.</title>
        <authorList>
            <person name="Kono N."/>
            <person name="Nakamura H."/>
            <person name="Mori M."/>
            <person name="Yoshida Y."/>
            <person name="Ohtoshi R."/>
            <person name="Malay A.D."/>
            <person name="Moran D.A.P."/>
            <person name="Tomita M."/>
            <person name="Numata K."/>
            <person name="Arakawa K."/>
        </authorList>
    </citation>
    <scope>NUCLEOTIDE SEQUENCE</scope>
</reference>
<name>A0A8X6JLU3_TRICU</name>
<proteinExistence type="predicted"/>
<keyword evidence="2" id="KW-1185">Reference proteome</keyword>
<evidence type="ECO:0000313" key="2">
    <source>
        <dbReference type="Proteomes" id="UP000887116"/>
    </source>
</evidence>
<gene>
    <name evidence="1" type="ORF">TNCT_297251</name>
</gene>
<accession>A0A8X6JLU3</accession>
<sequence length="73" mass="8070">MALKPSTPLEIYGSPGVVSVAPSLRQACGAHVSRLFTMPIAAKYWKIDFGITESLYPRSHTIDDDRTLTFCLK</sequence>
<dbReference type="Proteomes" id="UP000887116">
    <property type="component" value="Unassembled WGS sequence"/>
</dbReference>
<evidence type="ECO:0000313" key="1">
    <source>
        <dbReference type="EMBL" id="GFR30593.1"/>
    </source>
</evidence>
<dbReference type="EMBL" id="BMAO01029275">
    <property type="protein sequence ID" value="GFR30593.1"/>
    <property type="molecule type" value="Genomic_DNA"/>
</dbReference>
<protein>
    <submittedName>
        <fullName evidence="1">Uncharacterized protein</fullName>
    </submittedName>
</protein>